<keyword evidence="1" id="KW-0175">Coiled coil</keyword>
<protein>
    <submittedName>
        <fullName evidence="3">Uncharacterized protein</fullName>
    </submittedName>
</protein>
<feature type="compositionally biased region" description="Polar residues" evidence="2">
    <location>
        <begin position="45"/>
        <end position="57"/>
    </location>
</feature>
<evidence type="ECO:0000256" key="2">
    <source>
        <dbReference type="SAM" id="MobiDB-lite"/>
    </source>
</evidence>
<gene>
    <name evidence="3" type="ORF">FN846DRAFT_894732</name>
</gene>
<comment type="caution">
    <text evidence="3">The sequence shown here is derived from an EMBL/GenBank/DDBJ whole genome shotgun (WGS) entry which is preliminary data.</text>
</comment>
<name>A0A5J5EIB3_9PEZI</name>
<dbReference type="AlphaFoldDB" id="A0A5J5EIB3"/>
<organism evidence="3 4">
    <name type="scientific">Sphaerosporella brunnea</name>
    <dbReference type="NCBI Taxonomy" id="1250544"/>
    <lineage>
        <taxon>Eukaryota</taxon>
        <taxon>Fungi</taxon>
        <taxon>Dikarya</taxon>
        <taxon>Ascomycota</taxon>
        <taxon>Pezizomycotina</taxon>
        <taxon>Pezizomycetes</taxon>
        <taxon>Pezizales</taxon>
        <taxon>Pyronemataceae</taxon>
        <taxon>Sphaerosporella</taxon>
    </lineage>
</organism>
<evidence type="ECO:0000313" key="4">
    <source>
        <dbReference type="Proteomes" id="UP000326924"/>
    </source>
</evidence>
<evidence type="ECO:0000313" key="3">
    <source>
        <dbReference type="EMBL" id="KAA8894817.1"/>
    </source>
</evidence>
<accession>A0A5J5EIB3</accession>
<dbReference type="Proteomes" id="UP000326924">
    <property type="component" value="Unassembled WGS sequence"/>
</dbReference>
<dbReference type="InParanoid" id="A0A5J5EIB3"/>
<evidence type="ECO:0000256" key="1">
    <source>
        <dbReference type="SAM" id="Coils"/>
    </source>
</evidence>
<proteinExistence type="predicted"/>
<feature type="coiled-coil region" evidence="1">
    <location>
        <begin position="73"/>
        <end position="146"/>
    </location>
</feature>
<dbReference type="Gene3D" id="1.10.287.1490">
    <property type="match status" value="1"/>
</dbReference>
<sequence length="199" mass="22306">MAALSDTALASFRDDDALNSRTIGYLFWSIPPVLPRQPRVPDLAAQSSRKSSSTQAMTSSRCFQSVYVSNSRYDKSNDRYEELKNRHDELRDRHDELRDRHDELKDAHIALQQQMSHLREATQEKISQLREANAALNAKLSAADEVKGSNASEINALRKTAAITELNLGMYKREVESLRLLCASKWGNASPRTLAGVGC</sequence>
<dbReference type="EMBL" id="VXIS01000308">
    <property type="protein sequence ID" value="KAA8894817.1"/>
    <property type="molecule type" value="Genomic_DNA"/>
</dbReference>
<keyword evidence="4" id="KW-1185">Reference proteome</keyword>
<reference evidence="3 4" key="1">
    <citation type="submission" date="2019-09" db="EMBL/GenBank/DDBJ databases">
        <title>Draft genome of the ectomycorrhizal ascomycete Sphaerosporella brunnea.</title>
        <authorList>
            <consortium name="DOE Joint Genome Institute"/>
            <person name="Benucci G.M."/>
            <person name="Marozzi G."/>
            <person name="Antonielli L."/>
            <person name="Sanchez S."/>
            <person name="Marco P."/>
            <person name="Wang X."/>
            <person name="Falini L.B."/>
            <person name="Barry K."/>
            <person name="Haridas S."/>
            <person name="Lipzen A."/>
            <person name="Labutti K."/>
            <person name="Grigoriev I.V."/>
            <person name="Murat C."/>
            <person name="Martin F."/>
            <person name="Albertini E."/>
            <person name="Donnini D."/>
            <person name="Bonito G."/>
        </authorList>
    </citation>
    <scope>NUCLEOTIDE SEQUENCE [LARGE SCALE GENOMIC DNA]</scope>
    <source>
        <strain evidence="3 4">Sb_GMNB300</strain>
    </source>
</reference>
<feature type="region of interest" description="Disordered" evidence="2">
    <location>
        <begin position="38"/>
        <end position="57"/>
    </location>
</feature>